<keyword evidence="1 3" id="KW-0378">Hydrolase</keyword>
<evidence type="ECO:0000313" key="3">
    <source>
        <dbReference type="EMBL" id="MDR7665528.1"/>
    </source>
</evidence>
<dbReference type="InterPro" id="IPR000868">
    <property type="entry name" value="Isochorismatase-like_dom"/>
</dbReference>
<feature type="domain" description="Isochorismatase-like" evidence="2">
    <location>
        <begin position="4"/>
        <end position="177"/>
    </location>
</feature>
<dbReference type="Proteomes" id="UP001246244">
    <property type="component" value="Unassembled WGS sequence"/>
</dbReference>
<dbReference type="CDD" id="cd01014">
    <property type="entry name" value="nicotinamidase_related"/>
    <property type="match status" value="1"/>
</dbReference>
<comment type="caution">
    <text evidence="3">The sequence shown here is derived from an EMBL/GenBank/DDBJ whole genome shotgun (WGS) entry which is preliminary data.</text>
</comment>
<gene>
    <name evidence="3" type="ORF">RG963_06990</name>
</gene>
<dbReference type="GO" id="GO:0016787">
    <property type="term" value="F:hydrolase activity"/>
    <property type="evidence" value="ECO:0007669"/>
    <property type="project" value="UniProtKB-KW"/>
</dbReference>
<sequence length="180" mass="20068">MKEAFLLIDIQNDYFSGGRMELVGMENASKKAAEILKVFRTAGKPVFFIRHISTRQGAAFFIPGTPGIDIHTSISPFSEKEIIEKHFPNSFFQTELLFRLKEAEITNLVICGAMSHMCIDTTVRVAKELGFECTLIADACATCDLKFKNETLPAHTVHTVFMAALDGMFATVMTTEEYLS</sequence>
<dbReference type="Gene3D" id="3.40.50.850">
    <property type="entry name" value="Isochorismatase-like"/>
    <property type="match status" value="1"/>
</dbReference>
<dbReference type="InterPro" id="IPR050272">
    <property type="entry name" value="Isochorismatase-like_hydrls"/>
</dbReference>
<accession>A0ABU2D0P5</accession>
<reference evidence="4" key="1">
    <citation type="submission" date="2023-07" db="EMBL/GenBank/DDBJ databases">
        <title>Whole-genome sequencing of a new Methanosarcina sp. Z-7115.</title>
        <authorList>
            <person name="Zhilina T.N."/>
            <person name="Merkel A.Y."/>
        </authorList>
    </citation>
    <scope>NUCLEOTIDE SEQUENCE [LARGE SCALE GENOMIC DNA]</scope>
    <source>
        <strain evidence="4">Z-7115</strain>
    </source>
</reference>
<dbReference type="PANTHER" id="PTHR43540">
    <property type="entry name" value="PEROXYUREIDOACRYLATE/UREIDOACRYLATE AMIDOHYDROLASE-RELATED"/>
    <property type="match status" value="1"/>
</dbReference>
<dbReference type="Pfam" id="PF00857">
    <property type="entry name" value="Isochorismatase"/>
    <property type="match status" value="1"/>
</dbReference>
<dbReference type="EMBL" id="JAVKPK010000022">
    <property type="protein sequence ID" value="MDR7665528.1"/>
    <property type="molecule type" value="Genomic_DNA"/>
</dbReference>
<protein>
    <submittedName>
        <fullName evidence="3">Cysteine hydrolase family protein</fullName>
        <ecNumber evidence="3">3.-.-.-</ecNumber>
    </submittedName>
</protein>
<dbReference type="SUPFAM" id="SSF52499">
    <property type="entry name" value="Isochorismatase-like hydrolases"/>
    <property type="match status" value="1"/>
</dbReference>
<organism evidence="3 4">
    <name type="scientific">Methanosarcina baikalica</name>
    <dbReference type="NCBI Taxonomy" id="3073890"/>
    <lineage>
        <taxon>Archaea</taxon>
        <taxon>Methanobacteriati</taxon>
        <taxon>Methanobacteriota</taxon>
        <taxon>Stenosarchaea group</taxon>
        <taxon>Methanomicrobia</taxon>
        <taxon>Methanosarcinales</taxon>
        <taxon>Methanosarcinaceae</taxon>
        <taxon>Methanosarcina</taxon>
    </lineage>
</organism>
<name>A0ABU2D0P5_9EURY</name>
<proteinExistence type="predicted"/>
<evidence type="ECO:0000259" key="2">
    <source>
        <dbReference type="Pfam" id="PF00857"/>
    </source>
</evidence>
<dbReference type="EC" id="3.-.-.-" evidence="3"/>
<keyword evidence="4" id="KW-1185">Reference proteome</keyword>
<dbReference type="PANTHER" id="PTHR43540:SF1">
    <property type="entry name" value="ISOCHORISMATASE HYDROLASE"/>
    <property type="match status" value="1"/>
</dbReference>
<dbReference type="RefSeq" id="WP_310575555.1">
    <property type="nucleotide sequence ID" value="NZ_JAVKPK010000022.1"/>
</dbReference>
<evidence type="ECO:0000256" key="1">
    <source>
        <dbReference type="ARBA" id="ARBA00022801"/>
    </source>
</evidence>
<dbReference type="InterPro" id="IPR036380">
    <property type="entry name" value="Isochorismatase-like_sf"/>
</dbReference>
<evidence type="ECO:0000313" key="4">
    <source>
        <dbReference type="Proteomes" id="UP001246244"/>
    </source>
</evidence>